<comment type="caution">
    <text evidence="1">The sequence shown here is derived from an EMBL/GenBank/DDBJ whole genome shotgun (WGS) entry which is preliminary data.</text>
</comment>
<organism evidence="1 2">
    <name type="scientific">Cladophialophora psammophila CBS 110553</name>
    <dbReference type="NCBI Taxonomy" id="1182543"/>
    <lineage>
        <taxon>Eukaryota</taxon>
        <taxon>Fungi</taxon>
        <taxon>Dikarya</taxon>
        <taxon>Ascomycota</taxon>
        <taxon>Pezizomycotina</taxon>
        <taxon>Eurotiomycetes</taxon>
        <taxon>Chaetothyriomycetidae</taxon>
        <taxon>Chaetothyriales</taxon>
        <taxon>Herpotrichiellaceae</taxon>
        <taxon>Cladophialophora</taxon>
    </lineage>
</organism>
<dbReference type="CDD" id="cd00303">
    <property type="entry name" value="retropepsin_like"/>
    <property type="match status" value="1"/>
</dbReference>
<accession>W9XRI9</accession>
<keyword evidence="2" id="KW-1185">Reference proteome</keyword>
<reference evidence="1 2" key="1">
    <citation type="submission" date="2013-03" db="EMBL/GenBank/DDBJ databases">
        <title>The Genome Sequence of Cladophialophora psammophila CBS 110553.</title>
        <authorList>
            <consortium name="The Broad Institute Genomics Platform"/>
            <person name="Cuomo C."/>
            <person name="de Hoog S."/>
            <person name="Gorbushina A."/>
            <person name="Walker B."/>
            <person name="Young S.K."/>
            <person name="Zeng Q."/>
            <person name="Gargeya S."/>
            <person name="Fitzgerald M."/>
            <person name="Haas B."/>
            <person name="Abouelleil A."/>
            <person name="Allen A.W."/>
            <person name="Alvarado L."/>
            <person name="Arachchi H.M."/>
            <person name="Berlin A.M."/>
            <person name="Chapman S.B."/>
            <person name="Gainer-Dewar J."/>
            <person name="Goldberg J."/>
            <person name="Griggs A."/>
            <person name="Gujja S."/>
            <person name="Hansen M."/>
            <person name="Howarth C."/>
            <person name="Imamovic A."/>
            <person name="Ireland A."/>
            <person name="Larimer J."/>
            <person name="McCowan C."/>
            <person name="Murphy C."/>
            <person name="Pearson M."/>
            <person name="Poon T.W."/>
            <person name="Priest M."/>
            <person name="Roberts A."/>
            <person name="Saif S."/>
            <person name="Shea T."/>
            <person name="Sisk P."/>
            <person name="Sykes S."/>
            <person name="Wortman J."/>
            <person name="Nusbaum C."/>
            <person name="Birren B."/>
        </authorList>
    </citation>
    <scope>NUCLEOTIDE SEQUENCE [LARGE SCALE GENOMIC DNA]</scope>
    <source>
        <strain evidence="1 2">CBS 110553</strain>
    </source>
</reference>
<name>W9XRI9_9EURO</name>
<gene>
    <name evidence="1" type="ORF">A1O5_04047</name>
</gene>
<sequence>MPPYEVVAVPITSPSTTCLVVKEKLLDALKDTGADKSCVELGTALELGLDLSFDRDAQALFSLPTGKVISSVATVRAKCSSGGINSQLHFTGRFFVFESLHVPMLLGNDILDDDGEIRWDSLEIPSGSYIAVTLEIYSPRGDTKTLTATMDTGADCILISMAELMKLGHQPDRNKAATFLLASGEPVESVGQIALDFRLPCWKAPRSANFEVFEKLAVPILLGVELSVEMLGMACLGPVQCPNCEDSAPLVTHLSRKSHRPTRHFRCFVNNKMVRASADTGSDLNLISPSAASRLSSASSIRTEDLSIRLADGSKARVNASFQAFFSPYSAPKESLTVRFHILEGLTADIFLGRQLIDEIGAFNRNRASFSQSLEKSMFYNLNVATLLSKPSGNS</sequence>
<dbReference type="Proteomes" id="UP000019471">
    <property type="component" value="Unassembled WGS sequence"/>
</dbReference>
<proteinExistence type="predicted"/>
<dbReference type="InterPro" id="IPR021109">
    <property type="entry name" value="Peptidase_aspartic_dom_sf"/>
</dbReference>
<dbReference type="AlphaFoldDB" id="W9XRI9"/>
<dbReference type="GeneID" id="19188773"/>
<dbReference type="Gene3D" id="2.40.70.10">
    <property type="entry name" value="Acid Proteases"/>
    <property type="match status" value="2"/>
</dbReference>
<dbReference type="STRING" id="1182543.W9XRI9"/>
<dbReference type="HOGENOM" id="CLU_698303_0_0_1"/>
<dbReference type="RefSeq" id="XP_007742846.1">
    <property type="nucleotide sequence ID" value="XM_007744656.1"/>
</dbReference>
<dbReference type="OrthoDB" id="6079484at2759"/>
<protein>
    <submittedName>
        <fullName evidence="1">Uncharacterized protein</fullName>
    </submittedName>
</protein>
<evidence type="ECO:0000313" key="1">
    <source>
        <dbReference type="EMBL" id="EXJ72899.1"/>
    </source>
</evidence>
<dbReference type="EMBL" id="AMGX01000005">
    <property type="protein sequence ID" value="EXJ72899.1"/>
    <property type="molecule type" value="Genomic_DNA"/>
</dbReference>
<evidence type="ECO:0000313" key="2">
    <source>
        <dbReference type="Proteomes" id="UP000019471"/>
    </source>
</evidence>